<evidence type="ECO:0000256" key="3">
    <source>
        <dbReference type="ARBA" id="ARBA00022528"/>
    </source>
</evidence>
<comment type="catalytic activity">
    <reaction evidence="16">
        <text>phytol + CTP = phytyl phosphate + CDP + H(+)</text>
        <dbReference type="Rhea" id="RHEA:38055"/>
        <dbReference type="ChEBI" id="CHEBI:15378"/>
        <dbReference type="ChEBI" id="CHEBI:17327"/>
        <dbReference type="ChEBI" id="CHEBI:37563"/>
        <dbReference type="ChEBI" id="CHEBI:58069"/>
        <dbReference type="ChEBI" id="CHEBI:75483"/>
        <dbReference type="EC" id="2.7.1.182"/>
    </reaction>
</comment>
<dbReference type="Gene3D" id="6.10.140.2220">
    <property type="match status" value="1"/>
</dbReference>
<dbReference type="PANTHER" id="PTHR32523:SF8">
    <property type="entry name" value="DOLICHOL KINASE"/>
    <property type="match status" value="1"/>
</dbReference>
<organism evidence="20 22">
    <name type="scientific">Volvox reticuliferus</name>
    <dbReference type="NCBI Taxonomy" id="1737510"/>
    <lineage>
        <taxon>Eukaryota</taxon>
        <taxon>Viridiplantae</taxon>
        <taxon>Chlorophyta</taxon>
        <taxon>core chlorophytes</taxon>
        <taxon>Chlorophyceae</taxon>
        <taxon>CS clade</taxon>
        <taxon>Chlamydomonadales</taxon>
        <taxon>Volvocaceae</taxon>
        <taxon>Volvox</taxon>
    </lineage>
</organism>
<evidence type="ECO:0000256" key="5">
    <source>
        <dbReference type="ARBA" id="ARBA00022679"/>
    </source>
</evidence>
<evidence type="ECO:0000256" key="2">
    <source>
        <dbReference type="ARBA" id="ARBA00010794"/>
    </source>
</evidence>
<dbReference type="EMBL" id="BNCQ01000014">
    <property type="protein sequence ID" value="GIM03514.1"/>
    <property type="molecule type" value="Genomic_DNA"/>
</dbReference>
<evidence type="ECO:0000313" key="21">
    <source>
        <dbReference type="EMBL" id="GIM03514.1"/>
    </source>
</evidence>
<dbReference type="GO" id="GO:0008270">
    <property type="term" value="F:zinc ion binding"/>
    <property type="evidence" value="ECO:0007669"/>
    <property type="project" value="UniProtKB-KW"/>
</dbReference>
<name>A0A8J4CIV5_9CHLO</name>
<keyword evidence="11" id="KW-0809">Transit peptide</keyword>
<evidence type="ECO:0000313" key="20">
    <source>
        <dbReference type="EMBL" id="GIL82703.1"/>
    </source>
</evidence>
<keyword evidence="8 17" id="KW-0863">Zinc-finger</keyword>
<keyword evidence="3" id="KW-0150">Chloroplast</keyword>
<evidence type="ECO:0000259" key="19">
    <source>
        <dbReference type="PROSITE" id="PS50865"/>
    </source>
</evidence>
<dbReference type="EMBL" id="BNCP01000025">
    <property type="protein sequence ID" value="GIL82703.1"/>
    <property type="molecule type" value="Genomic_DNA"/>
</dbReference>
<feature type="compositionally biased region" description="Basic and acidic residues" evidence="18">
    <location>
        <begin position="814"/>
        <end position="828"/>
    </location>
</feature>
<dbReference type="Pfam" id="PF01753">
    <property type="entry name" value="zf-MYND"/>
    <property type="match status" value="1"/>
</dbReference>
<feature type="domain" description="MYND-type" evidence="19">
    <location>
        <begin position="1013"/>
        <end position="1056"/>
    </location>
</feature>
<dbReference type="Proteomes" id="UP000747110">
    <property type="component" value="Unassembled WGS sequence"/>
</dbReference>
<dbReference type="GO" id="GO:0009507">
    <property type="term" value="C:chloroplast"/>
    <property type="evidence" value="ECO:0007669"/>
    <property type="project" value="UniProtKB-SubCell"/>
</dbReference>
<keyword evidence="9" id="KW-0418">Kinase</keyword>
<evidence type="ECO:0000313" key="22">
    <source>
        <dbReference type="Proteomes" id="UP000747110"/>
    </source>
</evidence>
<keyword evidence="5" id="KW-0808">Transferase</keyword>
<evidence type="ECO:0000256" key="11">
    <source>
        <dbReference type="ARBA" id="ARBA00022946"/>
    </source>
</evidence>
<evidence type="ECO:0000256" key="16">
    <source>
        <dbReference type="ARBA" id="ARBA00048889"/>
    </source>
</evidence>
<evidence type="ECO:0000256" key="17">
    <source>
        <dbReference type="PROSITE-ProRule" id="PRU00134"/>
    </source>
</evidence>
<keyword evidence="10" id="KW-0862">Zinc</keyword>
<accession>A0A8J4CIV5</accession>
<keyword evidence="4" id="KW-0934">Plastid</keyword>
<keyword evidence="13" id="KW-0472">Membrane</keyword>
<evidence type="ECO:0000256" key="6">
    <source>
        <dbReference type="ARBA" id="ARBA00022692"/>
    </source>
</evidence>
<evidence type="ECO:0000256" key="13">
    <source>
        <dbReference type="ARBA" id="ARBA00023136"/>
    </source>
</evidence>
<evidence type="ECO:0000256" key="10">
    <source>
        <dbReference type="ARBA" id="ARBA00022833"/>
    </source>
</evidence>
<dbReference type="OrthoDB" id="538912at2759"/>
<dbReference type="GO" id="GO:0010276">
    <property type="term" value="F:phytol kinase activity"/>
    <property type="evidence" value="ECO:0007669"/>
    <property type="project" value="UniProtKB-EC"/>
</dbReference>
<dbReference type="InterPro" id="IPR002893">
    <property type="entry name" value="Znf_MYND"/>
</dbReference>
<comment type="caution">
    <text evidence="20">The sequence shown here is derived from an EMBL/GenBank/DDBJ whole genome shotgun (WGS) entry which is preliminary data.</text>
</comment>
<dbReference type="SUPFAM" id="SSF144232">
    <property type="entry name" value="HIT/MYND zinc finger-like"/>
    <property type="match status" value="1"/>
</dbReference>
<evidence type="ECO:0000256" key="1">
    <source>
        <dbReference type="ARBA" id="ARBA00004508"/>
    </source>
</evidence>
<dbReference type="PROSITE" id="PS50865">
    <property type="entry name" value="ZF_MYND_2"/>
    <property type="match status" value="1"/>
</dbReference>
<feature type="region of interest" description="Disordered" evidence="18">
    <location>
        <begin position="814"/>
        <end position="849"/>
    </location>
</feature>
<keyword evidence="22" id="KW-1185">Reference proteome</keyword>
<protein>
    <recommendedName>
        <fullName evidence="15">phytol kinase</fullName>
        <ecNumber evidence="15">2.7.1.182</ecNumber>
    </recommendedName>
</protein>
<keyword evidence="12" id="KW-1133">Transmembrane helix</keyword>
<dbReference type="InterPro" id="IPR039606">
    <property type="entry name" value="Phytol/farnesol_kinase"/>
</dbReference>
<dbReference type="GO" id="GO:0016020">
    <property type="term" value="C:membrane"/>
    <property type="evidence" value="ECO:0007669"/>
    <property type="project" value="UniProtKB-SubCell"/>
</dbReference>
<dbReference type="PANTHER" id="PTHR32523">
    <property type="entry name" value="PHYTOL KINASE 1, CHLOROPLASTIC"/>
    <property type="match status" value="1"/>
</dbReference>
<sequence length="1069" mass="117040">MQRPHIPERNVVNQLAFSQFALRELTGDIARVIQDILNYGKRQEGLARVDRSLIKHFGCLVNSLDAFHGTDIAGALGTEHWYRSANLHHFLLLELIKLGSAQGKHARRLEVLLSSVLFMFIKANVLNAEDAFGSKFAYILFKQNTFKLYAHLLAAWSNGPPDSLECKLRLMAQFSLIFSSCAQLTISDQPLTPADTTSTDLYAACLEALSSSLLLEHMAKALLKALNVSSDAAGVGQLTPEQKRSIQVGVMETCGCIISALHGIAGKQSVLDSCCLGDRDRLMPVEGVAQQLVLQVREVLSGHCLQFLLGREVIASRLRLTAGDGPRYGLPDCMLPELIVPNNNPSRSRALTDRLLSRLSAASLVWHLTMRIRLQPEKSMEPYAPVNIFDMVLDALSNVAKETPVEHLPGGSQMTLMEPAMLCVRLTLQLHPRHLQPRLEGLWQVLITLLRRPNLRLQYSEHRPLQLIGGLLRLDLHVREHFSGWGAAAAAAHRGGEAAAADANIGEAAADAFCFNLRCAIKAGFIPAVEQLLRGWGRDAEPAKGERSCLCTMDHLLRLPGVWMALLAHGSVREMASLIVTIRRLAEVFKDRGLALMTESGNNDPNEHQDAEVVITAYMAALLEQQAVVLLPSVEGVKPLVLNKALGSGGLPVVEEAVAQLAGQPAEQQWVLAMFALSQWLPNAAWLARVVDTWFSIDMGKTVLYWVLHVALQCLVALARSQAEWAEEQARMSPSAGELGSCEANDGEASGRSDEASHGEGAGTSASAHFATSRQCGPATMAYMAWATFLMVGMDIFAWVNKYLAQLRELDEQQHQREGEGEKRKTSDFAEQPEQDSARRKNEGEISGGLSPKALLPEVFDVLEVLALAAPRTMQTCLTSTVANAQPYGFVNCSDETSASSTSPATTARSNHDRVILVDDWLRNLLCNNDRSILLSVIEEWAKENRRSGIWCPGAISQSPGLAPGEETLQFLELKSLVLRKHNVARLPDLPSPHAVAEMVEAAGIKLCANPACMNLEKDSEVELSGCKTCARCKLVSYCSSKCQLEHWMNQHKRDCPGALQWQESGKAA</sequence>
<feature type="region of interest" description="Disordered" evidence="18">
    <location>
        <begin position="729"/>
        <end position="766"/>
    </location>
</feature>
<evidence type="ECO:0000256" key="12">
    <source>
        <dbReference type="ARBA" id="ARBA00022989"/>
    </source>
</evidence>
<evidence type="ECO:0000256" key="15">
    <source>
        <dbReference type="ARBA" id="ARBA00039024"/>
    </source>
</evidence>
<keyword evidence="7" id="KW-0479">Metal-binding</keyword>
<feature type="compositionally biased region" description="Basic and acidic residues" evidence="18">
    <location>
        <begin position="749"/>
        <end position="758"/>
    </location>
</feature>
<gene>
    <name evidence="20" type="ORF">Vretifemale_11551</name>
    <name evidence="21" type="ORF">Vretimale_8273</name>
</gene>
<evidence type="ECO:0000256" key="4">
    <source>
        <dbReference type="ARBA" id="ARBA00022640"/>
    </source>
</evidence>
<comment type="subcellular location">
    <subcellularLocation>
        <location evidence="1">Plastid</location>
        <location evidence="1">Chloroplast membrane</location>
        <topology evidence="1">Multi-pass membrane protein</topology>
    </subcellularLocation>
</comment>
<reference evidence="20" key="1">
    <citation type="journal article" date="2021" name="Proc. Natl. Acad. Sci. U.S.A.">
        <title>Three genomes in the algal genus Volvox reveal the fate of a haploid sex-determining region after a transition to homothallism.</title>
        <authorList>
            <person name="Yamamoto K."/>
            <person name="Hamaji T."/>
            <person name="Kawai-Toyooka H."/>
            <person name="Matsuzaki R."/>
            <person name="Takahashi F."/>
            <person name="Nishimura Y."/>
            <person name="Kawachi M."/>
            <person name="Noguchi H."/>
            <person name="Minakuchi Y."/>
            <person name="Umen J.G."/>
            <person name="Toyoda A."/>
            <person name="Nozaki H."/>
        </authorList>
    </citation>
    <scope>NUCLEOTIDE SEQUENCE</scope>
    <source>
        <strain evidence="21">NIES-3785</strain>
        <strain evidence="20">NIES-3786</strain>
    </source>
</reference>
<dbReference type="EC" id="2.7.1.182" evidence="15"/>
<dbReference type="AlphaFoldDB" id="A0A8J4CIV5"/>
<evidence type="ECO:0000256" key="7">
    <source>
        <dbReference type="ARBA" id="ARBA00022723"/>
    </source>
</evidence>
<comment type="pathway">
    <text evidence="14">Cofactor biosynthesis; tocopherol biosynthesis.</text>
</comment>
<evidence type="ECO:0000256" key="14">
    <source>
        <dbReference type="ARBA" id="ARBA00024015"/>
    </source>
</evidence>
<proteinExistence type="inferred from homology"/>
<evidence type="ECO:0000256" key="18">
    <source>
        <dbReference type="SAM" id="MobiDB-lite"/>
    </source>
</evidence>
<comment type="similarity">
    <text evidence="2">Belongs to the polyprenol kinase family.</text>
</comment>
<evidence type="ECO:0000256" key="8">
    <source>
        <dbReference type="ARBA" id="ARBA00022771"/>
    </source>
</evidence>
<evidence type="ECO:0000256" key="9">
    <source>
        <dbReference type="ARBA" id="ARBA00022777"/>
    </source>
</evidence>
<keyword evidence="6" id="KW-0812">Transmembrane</keyword>
<dbReference type="Proteomes" id="UP000722791">
    <property type="component" value="Unassembled WGS sequence"/>
</dbReference>